<keyword evidence="1" id="KW-0560">Oxidoreductase</keyword>
<dbReference type="SUPFAM" id="SSF48179">
    <property type="entry name" value="6-phosphogluconate dehydrogenase C-terminal domain-like"/>
    <property type="match status" value="1"/>
</dbReference>
<dbReference type="Gene3D" id="3.40.50.720">
    <property type="entry name" value="NAD(P)-binding Rossmann-like Domain"/>
    <property type="match status" value="1"/>
</dbReference>
<dbReference type="Proteomes" id="UP000324104">
    <property type="component" value="Unassembled WGS sequence"/>
</dbReference>
<dbReference type="PIRSF" id="PIRSF000103">
    <property type="entry name" value="HIBADH"/>
    <property type="match status" value="1"/>
</dbReference>
<keyword evidence="2" id="KW-0520">NAD</keyword>
<evidence type="ECO:0000259" key="3">
    <source>
        <dbReference type="Pfam" id="PF03446"/>
    </source>
</evidence>
<protein>
    <submittedName>
        <fullName evidence="5">NAD(P)-dependent oxidoreductase</fullName>
    </submittedName>
</protein>
<dbReference type="Pfam" id="PF03446">
    <property type="entry name" value="NAD_binding_2"/>
    <property type="match status" value="1"/>
</dbReference>
<dbReference type="InterPro" id="IPR013328">
    <property type="entry name" value="6PGD_dom2"/>
</dbReference>
<dbReference type="Gene3D" id="1.10.1040.10">
    <property type="entry name" value="N-(1-d-carboxylethyl)-l-norvaline Dehydrogenase, domain 2"/>
    <property type="match status" value="1"/>
</dbReference>
<dbReference type="AlphaFoldDB" id="A0A5D5ANP6"/>
<accession>A0A5D5ANP6</accession>
<dbReference type="InterPro" id="IPR029154">
    <property type="entry name" value="HIBADH-like_NADP-bd"/>
</dbReference>
<evidence type="ECO:0000313" key="5">
    <source>
        <dbReference type="EMBL" id="TYT62633.1"/>
    </source>
</evidence>
<sequence length="275" mass="29813">MAVMADIETVAVIGVGTMGEAMVGHIDEGGYDVYAYDVDCEKAKEAVESRATVTDTLERAVRPAEMIIIAVGTYEQAKSVVYDTGGILESATAGDVVAISSTLSPGQCISLSEDLRDEEIEPIGAPTCRGEKAARRGDLLVFVGSDRSVYDKARLVLEQFSSPENVVHLGPVGSGQAAKAANNALLWSSVVANQEVLLLAEAYELDLDLVRELLQKSTGSNWALGGWDWMHTKWAHKDMDIISDMAKRQDVRIPSLALTEQLVQEIDQDELDRTR</sequence>
<keyword evidence="6" id="KW-1185">Reference proteome</keyword>
<evidence type="ECO:0000256" key="1">
    <source>
        <dbReference type="ARBA" id="ARBA00023002"/>
    </source>
</evidence>
<dbReference type="InterPro" id="IPR008927">
    <property type="entry name" value="6-PGluconate_DH-like_C_sf"/>
</dbReference>
<gene>
    <name evidence="5" type="ORF">FYC77_07650</name>
</gene>
<dbReference type="PANTHER" id="PTHR43060">
    <property type="entry name" value="3-HYDROXYISOBUTYRATE DEHYDROGENASE-LIKE 1, MITOCHONDRIAL-RELATED"/>
    <property type="match status" value="1"/>
</dbReference>
<dbReference type="SUPFAM" id="SSF51735">
    <property type="entry name" value="NAD(P)-binding Rossmann-fold domains"/>
    <property type="match status" value="1"/>
</dbReference>
<name>A0A5D5ANP6_9EURY</name>
<evidence type="ECO:0000259" key="4">
    <source>
        <dbReference type="Pfam" id="PF14833"/>
    </source>
</evidence>
<dbReference type="GO" id="GO:0051287">
    <property type="term" value="F:NAD binding"/>
    <property type="evidence" value="ECO:0007669"/>
    <property type="project" value="InterPro"/>
</dbReference>
<reference evidence="5 6" key="1">
    <citation type="submission" date="2019-08" db="EMBL/GenBank/DDBJ databases">
        <title>Archaea genome.</title>
        <authorList>
            <person name="Kajale S."/>
            <person name="Shouche Y."/>
            <person name="Deshpande N."/>
            <person name="Sharma A."/>
        </authorList>
    </citation>
    <scope>NUCLEOTIDE SEQUENCE [LARGE SCALE GENOMIC DNA]</scope>
    <source>
        <strain evidence="5 6">ESP3B_9</strain>
    </source>
</reference>
<dbReference type="GO" id="GO:0050661">
    <property type="term" value="F:NADP binding"/>
    <property type="evidence" value="ECO:0007669"/>
    <property type="project" value="InterPro"/>
</dbReference>
<dbReference type="InterPro" id="IPR036291">
    <property type="entry name" value="NAD(P)-bd_dom_sf"/>
</dbReference>
<dbReference type="GO" id="GO:0016491">
    <property type="term" value="F:oxidoreductase activity"/>
    <property type="evidence" value="ECO:0007669"/>
    <property type="project" value="UniProtKB-KW"/>
</dbReference>
<feature type="domain" description="6-phosphogluconate dehydrogenase NADP-binding" evidence="3">
    <location>
        <begin position="9"/>
        <end position="170"/>
    </location>
</feature>
<dbReference type="Pfam" id="PF14833">
    <property type="entry name" value="NAD_binding_11"/>
    <property type="match status" value="1"/>
</dbReference>
<dbReference type="EMBL" id="VTAW01000007">
    <property type="protein sequence ID" value="TYT62633.1"/>
    <property type="molecule type" value="Genomic_DNA"/>
</dbReference>
<dbReference type="PANTHER" id="PTHR43060:SF15">
    <property type="entry name" value="3-HYDROXYISOBUTYRATE DEHYDROGENASE-LIKE 1, MITOCHONDRIAL-RELATED"/>
    <property type="match status" value="1"/>
</dbReference>
<dbReference type="InterPro" id="IPR006115">
    <property type="entry name" value="6PGDH_NADP-bd"/>
</dbReference>
<organism evidence="5 6">
    <name type="scientific">Natrialba swarupiae</name>
    <dbReference type="NCBI Taxonomy" id="2448032"/>
    <lineage>
        <taxon>Archaea</taxon>
        <taxon>Methanobacteriati</taxon>
        <taxon>Methanobacteriota</taxon>
        <taxon>Stenosarchaea group</taxon>
        <taxon>Halobacteria</taxon>
        <taxon>Halobacteriales</taxon>
        <taxon>Natrialbaceae</taxon>
        <taxon>Natrialba</taxon>
    </lineage>
</organism>
<feature type="domain" description="3-hydroxyisobutyrate dehydrogenase-like NAD-binding" evidence="4">
    <location>
        <begin position="173"/>
        <end position="270"/>
    </location>
</feature>
<comment type="caution">
    <text evidence="5">The sequence shown here is derived from an EMBL/GenBank/DDBJ whole genome shotgun (WGS) entry which is preliminary data.</text>
</comment>
<proteinExistence type="predicted"/>
<evidence type="ECO:0000313" key="6">
    <source>
        <dbReference type="Proteomes" id="UP000324104"/>
    </source>
</evidence>
<evidence type="ECO:0000256" key="2">
    <source>
        <dbReference type="ARBA" id="ARBA00023027"/>
    </source>
</evidence>
<dbReference type="InterPro" id="IPR015815">
    <property type="entry name" value="HIBADH-related"/>
</dbReference>